<evidence type="ECO:0000256" key="1">
    <source>
        <dbReference type="ARBA" id="ARBA00010531"/>
    </source>
</evidence>
<dbReference type="InterPro" id="IPR028364">
    <property type="entry name" value="Ribosomal_uL1/biogenesis"/>
</dbReference>
<keyword evidence="3" id="KW-0687">Ribonucleoprotein</keyword>
<sequence>MSPKFDGTDAQHYNTRQSTNRKIAMLLSQFVAKRASPIASQLSRALFMTCRGICSAPIQTSNLRSLLQTALTPTSCSWQLEQVRGRKRFHNRPLSKVERAARRQKREEKIAMEKDMKEQKIIRSKIMQQQKKDRKAFYGGKRYSADAELKMTDPEHDVYFRNMYRTQFHSIEQALQIYREMTQPGVLNNPKALIKMRFELNMTTEKKTKTIGHSEELVALPNPFPHSEKRAILVFAPTDELKKAAVDAGAAEVLGANMVKPILKGNYNISDFDFCVAHNTMAKDIITLRGIMKAKFPTALNGALTDDLPLTLKRFIAGIKLIITVDPRNNEYGVTENNVAVLSMTDEQILENIGLKFVVFRLKSIYILRIKAICAHRKPELGPFINRAEIICEKVNYSVDITRFVPEVDEDELEKFADKIRKKKKKTQDKKTKEENEKKLMKYRVEMPNEAPHLIELM</sequence>
<dbReference type="EMBL" id="JAKKPZ010000008">
    <property type="protein sequence ID" value="KAI1718016.1"/>
    <property type="molecule type" value="Genomic_DNA"/>
</dbReference>
<comment type="caution">
    <text evidence="4">The sequence shown here is derived from an EMBL/GenBank/DDBJ whole genome shotgun (WGS) entry which is preliminary data.</text>
</comment>
<dbReference type="Gene3D" id="3.30.190.20">
    <property type="match status" value="1"/>
</dbReference>
<proteinExistence type="inferred from homology"/>
<dbReference type="PANTHER" id="PTHR36427">
    <property type="entry name" value="54S RIBOSOMAL PROTEIN L1, MITOCHONDRIAL"/>
    <property type="match status" value="1"/>
</dbReference>
<dbReference type="Gene3D" id="3.40.50.790">
    <property type="match status" value="1"/>
</dbReference>
<dbReference type="GO" id="GO:0005840">
    <property type="term" value="C:ribosome"/>
    <property type="evidence" value="ECO:0007669"/>
    <property type="project" value="UniProtKB-KW"/>
</dbReference>
<dbReference type="SUPFAM" id="SSF56808">
    <property type="entry name" value="Ribosomal protein L1"/>
    <property type="match status" value="1"/>
</dbReference>
<keyword evidence="2 4" id="KW-0689">Ribosomal protein</keyword>
<reference evidence="4" key="1">
    <citation type="submission" date="2022-01" db="EMBL/GenBank/DDBJ databases">
        <title>Genome Sequence Resource for Two Populations of Ditylenchus destructor, the Migratory Endoparasitic Phytonematode.</title>
        <authorList>
            <person name="Zhang H."/>
            <person name="Lin R."/>
            <person name="Xie B."/>
        </authorList>
    </citation>
    <scope>NUCLEOTIDE SEQUENCE</scope>
    <source>
        <strain evidence="4">BazhouSP</strain>
    </source>
</reference>
<name>A0AAD4N5J6_9BILA</name>
<protein>
    <submittedName>
        <fullName evidence="4">Ribosomal protein l1p/L10e family domain-containing protein</fullName>
    </submittedName>
</protein>
<keyword evidence="5" id="KW-1185">Reference proteome</keyword>
<dbReference type="AlphaFoldDB" id="A0AAD4N5J6"/>
<comment type="similarity">
    <text evidence="1">Belongs to the universal ribosomal protein uL1 family.</text>
</comment>
<evidence type="ECO:0000313" key="5">
    <source>
        <dbReference type="Proteomes" id="UP001201812"/>
    </source>
</evidence>
<accession>A0AAD4N5J6</accession>
<dbReference type="GO" id="GO:1990904">
    <property type="term" value="C:ribonucleoprotein complex"/>
    <property type="evidence" value="ECO:0007669"/>
    <property type="project" value="UniProtKB-KW"/>
</dbReference>
<dbReference type="PANTHER" id="PTHR36427:SF3">
    <property type="entry name" value="LARGE RIBOSOMAL SUBUNIT PROTEIN UL1M"/>
    <property type="match status" value="1"/>
</dbReference>
<evidence type="ECO:0000313" key="4">
    <source>
        <dbReference type="EMBL" id="KAI1718016.1"/>
    </source>
</evidence>
<gene>
    <name evidence="4" type="ORF">DdX_06426</name>
</gene>
<organism evidence="4 5">
    <name type="scientific">Ditylenchus destructor</name>
    <dbReference type="NCBI Taxonomy" id="166010"/>
    <lineage>
        <taxon>Eukaryota</taxon>
        <taxon>Metazoa</taxon>
        <taxon>Ecdysozoa</taxon>
        <taxon>Nematoda</taxon>
        <taxon>Chromadorea</taxon>
        <taxon>Rhabditida</taxon>
        <taxon>Tylenchina</taxon>
        <taxon>Tylenchomorpha</taxon>
        <taxon>Sphaerularioidea</taxon>
        <taxon>Anguinidae</taxon>
        <taxon>Anguininae</taxon>
        <taxon>Ditylenchus</taxon>
    </lineage>
</organism>
<evidence type="ECO:0000256" key="3">
    <source>
        <dbReference type="ARBA" id="ARBA00023274"/>
    </source>
</evidence>
<dbReference type="InterPro" id="IPR016095">
    <property type="entry name" value="Ribosomal_uL1_3-a/b-sand"/>
</dbReference>
<dbReference type="InterPro" id="IPR023674">
    <property type="entry name" value="Ribosomal_uL1-like"/>
</dbReference>
<dbReference type="Pfam" id="PF00687">
    <property type="entry name" value="Ribosomal_L1"/>
    <property type="match status" value="1"/>
</dbReference>
<evidence type="ECO:0000256" key="2">
    <source>
        <dbReference type="ARBA" id="ARBA00022980"/>
    </source>
</evidence>
<dbReference type="Proteomes" id="UP001201812">
    <property type="component" value="Unassembled WGS sequence"/>
</dbReference>